<dbReference type="RefSeq" id="XP_002999127.1">
    <property type="nucleotide sequence ID" value="XM_002999081.1"/>
</dbReference>
<dbReference type="VEuPathDB" id="FungiDB:PITG_05488"/>
<evidence type="ECO:0000313" key="3">
    <source>
        <dbReference type="Proteomes" id="UP000006643"/>
    </source>
</evidence>
<evidence type="ECO:0000256" key="1">
    <source>
        <dbReference type="SAM" id="MobiDB-lite"/>
    </source>
</evidence>
<feature type="compositionally biased region" description="Basic and acidic residues" evidence="1">
    <location>
        <begin position="487"/>
        <end position="496"/>
    </location>
</feature>
<name>D0N2Y1_PHYIT</name>
<dbReference type="AlphaFoldDB" id="D0N2Y1"/>
<dbReference type="GeneID" id="9463493"/>
<feature type="compositionally biased region" description="Pro residues" evidence="1">
    <location>
        <begin position="422"/>
        <end position="440"/>
    </location>
</feature>
<reference evidence="3" key="1">
    <citation type="journal article" date="2009" name="Nature">
        <title>Genome sequence and analysis of the Irish potato famine pathogen Phytophthora infestans.</title>
        <authorList>
            <consortium name="The Broad Institute Genome Sequencing Platform"/>
            <person name="Haas B.J."/>
            <person name="Kamoun S."/>
            <person name="Zody M.C."/>
            <person name="Jiang R.H."/>
            <person name="Handsaker R.E."/>
            <person name="Cano L.M."/>
            <person name="Grabherr M."/>
            <person name="Kodira C.D."/>
            <person name="Raffaele S."/>
            <person name="Torto-Alalibo T."/>
            <person name="Bozkurt T.O."/>
            <person name="Ah-Fong A.M."/>
            <person name="Alvarado L."/>
            <person name="Anderson V.L."/>
            <person name="Armstrong M.R."/>
            <person name="Avrova A."/>
            <person name="Baxter L."/>
            <person name="Beynon J."/>
            <person name="Boevink P.C."/>
            <person name="Bollmann S.R."/>
            <person name="Bos J.I."/>
            <person name="Bulone V."/>
            <person name="Cai G."/>
            <person name="Cakir C."/>
            <person name="Carrington J.C."/>
            <person name="Chawner M."/>
            <person name="Conti L."/>
            <person name="Costanzo S."/>
            <person name="Ewan R."/>
            <person name="Fahlgren N."/>
            <person name="Fischbach M.A."/>
            <person name="Fugelstad J."/>
            <person name="Gilroy E.M."/>
            <person name="Gnerre S."/>
            <person name="Green P.J."/>
            <person name="Grenville-Briggs L.J."/>
            <person name="Griffith J."/>
            <person name="Grunwald N.J."/>
            <person name="Horn K."/>
            <person name="Horner N.R."/>
            <person name="Hu C.H."/>
            <person name="Huitema E."/>
            <person name="Jeong D.H."/>
            <person name="Jones A.M."/>
            <person name="Jones J.D."/>
            <person name="Jones R.W."/>
            <person name="Karlsson E.K."/>
            <person name="Kunjeti S.G."/>
            <person name="Lamour K."/>
            <person name="Liu Z."/>
            <person name="Ma L."/>
            <person name="Maclean D."/>
            <person name="Chibucos M.C."/>
            <person name="McDonald H."/>
            <person name="McWalters J."/>
            <person name="Meijer H.J."/>
            <person name="Morgan W."/>
            <person name="Morris P.F."/>
            <person name="Munro C.A."/>
            <person name="O'Neill K."/>
            <person name="Ospina-Giraldo M."/>
            <person name="Pinzon A."/>
            <person name="Pritchard L."/>
            <person name="Ramsahoye B."/>
            <person name="Ren Q."/>
            <person name="Restrepo S."/>
            <person name="Roy S."/>
            <person name="Sadanandom A."/>
            <person name="Savidor A."/>
            <person name="Schornack S."/>
            <person name="Schwartz D.C."/>
            <person name="Schumann U.D."/>
            <person name="Schwessinger B."/>
            <person name="Seyer L."/>
            <person name="Sharpe T."/>
            <person name="Silvar C."/>
            <person name="Song J."/>
            <person name="Studholme D.J."/>
            <person name="Sykes S."/>
            <person name="Thines M."/>
            <person name="van de Vondervoort P.J."/>
            <person name="Phuntumart V."/>
            <person name="Wawra S."/>
            <person name="Weide R."/>
            <person name="Win J."/>
            <person name="Young C."/>
            <person name="Zhou S."/>
            <person name="Fry W."/>
            <person name="Meyers B.C."/>
            <person name="van West P."/>
            <person name="Ristaino J."/>
            <person name="Govers F."/>
            <person name="Birch P.R."/>
            <person name="Whisson S.C."/>
            <person name="Judelson H.S."/>
            <person name="Nusbaum C."/>
        </authorList>
    </citation>
    <scope>NUCLEOTIDE SEQUENCE [LARGE SCALE GENOMIC DNA]</scope>
    <source>
        <strain evidence="3">T30-4</strain>
    </source>
</reference>
<organism evidence="2 3">
    <name type="scientific">Phytophthora infestans (strain T30-4)</name>
    <name type="common">Potato late blight agent</name>
    <dbReference type="NCBI Taxonomy" id="403677"/>
    <lineage>
        <taxon>Eukaryota</taxon>
        <taxon>Sar</taxon>
        <taxon>Stramenopiles</taxon>
        <taxon>Oomycota</taxon>
        <taxon>Peronosporomycetes</taxon>
        <taxon>Peronosporales</taxon>
        <taxon>Peronosporaceae</taxon>
        <taxon>Phytophthora</taxon>
    </lineage>
</organism>
<feature type="compositionally biased region" description="Basic residues" evidence="1">
    <location>
        <begin position="21"/>
        <end position="36"/>
    </location>
</feature>
<proteinExistence type="predicted"/>
<dbReference type="Proteomes" id="UP000006643">
    <property type="component" value="Unassembled WGS sequence"/>
</dbReference>
<feature type="compositionally biased region" description="Basic residues" evidence="1">
    <location>
        <begin position="497"/>
        <end position="507"/>
    </location>
</feature>
<accession>D0N2Y1</accession>
<feature type="region of interest" description="Disordered" evidence="1">
    <location>
        <begin position="255"/>
        <end position="278"/>
    </location>
</feature>
<dbReference type="eggNOG" id="ENOG502S6QP">
    <property type="taxonomic scope" value="Eukaryota"/>
</dbReference>
<dbReference type="KEGG" id="pif:PITG_05488"/>
<dbReference type="HOGENOM" id="CLU_023072_0_0_1"/>
<keyword evidence="3" id="KW-1185">Reference proteome</keyword>
<evidence type="ECO:0000313" key="2">
    <source>
        <dbReference type="EMBL" id="EEY69273.1"/>
    </source>
</evidence>
<feature type="compositionally biased region" description="Basic and acidic residues" evidence="1">
    <location>
        <begin position="342"/>
        <end position="352"/>
    </location>
</feature>
<dbReference type="OrthoDB" id="164840at2759"/>
<protein>
    <submittedName>
        <fullName evidence="2">Uncharacterized protein</fullName>
    </submittedName>
</protein>
<feature type="compositionally biased region" description="Basic residues" evidence="1">
    <location>
        <begin position="407"/>
        <end position="417"/>
    </location>
</feature>
<feature type="region of interest" description="Disordered" evidence="1">
    <location>
        <begin position="319"/>
        <end position="364"/>
    </location>
</feature>
<feature type="region of interest" description="Disordered" evidence="1">
    <location>
        <begin position="479"/>
        <end position="507"/>
    </location>
</feature>
<feature type="region of interest" description="Disordered" evidence="1">
    <location>
        <begin position="407"/>
        <end position="442"/>
    </location>
</feature>
<dbReference type="OMA" id="MELHCVC"/>
<dbReference type="InParanoid" id="D0N2Y1"/>
<gene>
    <name evidence="2" type="ORF">PITG_05488</name>
</gene>
<dbReference type="EMBL" id="DS028124">
    <property type="protein sequence ID" value="EEY69273.1"/>
    <property type="molecule type" value="Genomic_DNA"/>
</dbReference>
<feature type="region of interest" description="Disordered" evidence="1">
    <location>
        <begin position="1"/>
        <end position="36"/>
    </location>
</feature>
<sequence length="507" mass="57310">MSFGTKHGFYIPQATTSTTIRRPKKKPGRKRTKERKKLVPQNFAWPEGMNQQEFLAKKPGKERMSYLATYIRKNGIELKETPARPRVPIGRQPEQRAHPRCGCLSSEACASCSRCMELHCVCGLTGRRRRALCQESRACNCSLVDLAARCKLCHGCRQPRGFSHCRCVLHQRLLWIKRHPELGVELTEEEEEQVCKCFMLAHRHGGAAATKDKESKALTELERVRRIKRATGYPSSDNIYRSNKVTAFLGDEGLESDLDDGVDDGPGSEVLPPSTDSVIPRSMTRRMLDPEFNPASYHPVFRWIRSAIAIPAFVLTGNTETQSSTGDEHSRGTSRSPNEELQSDREETERSTHQIRLSVKANPVHGNPEYKLRFVARLKDGHHVDTSVGGLDSKVKAETTISRLSKVVKRQERRSKGTLKGPPVPPGPPPTPRPLPPQDPNDPYATMFEHVWDYFNACTRHKWEMSMDNYLSATLPGWKAPSQMAATKRERTDSPQRKQKKRKVASQ</sequence>